<proteinExistence type="predicted"/>
<dbReference type="EMBL" id="BPLQ01008534">
    <property type="protein sequence ID" value="GIY38014.1"/>
    <property type="molecule type" value="Genomic_DNA"/>
</dbReference>
<dbReference type="Proteomes" id="UP001054837">
    <property type="component" value="Unassembled WGS sequence"/>
</dbReference>
<dbReference type="AlphaFoldDB" id="A0AAV4SVM8"/>
<reference evidence="1 2" key="1">
    <citation type="submission" date="2021-06" db="EMBL/GenBank/DDBJ databases">
        <title>Caerostris darwini draft genome.</title>
        <authorList>
            <person name="Kono N."/>
            <person name="Arakawa K."/>
        </authorList>
    </citation>
    <scope>NUCLEOTIDE SEQUENCE [LARGE SCALE GENOMIC DNA]</scope>
</reference>
<protein>
    <submittedName>
        <fullName evidence="1">Uncharacterized protein</fullName>
    </submittedName>
</protein>
<organism evidence="1 2">
    <name type="scientific">Caerostris darwini</name>
    <dbReference type="NCBI Taxonomy" id="1538125"/>
    <lineage>
        <taxon>Eukaryota</taxon>
        <taxon>Metazoa</taxon>
        <taxon>Ecdysozoa</taxon>
        <taxon>Arthropoda</taxon>
        <taxon>Chelicerata</taxon>
        <taxon>Arachnida</taxon>
        <taxon>Araneae</taxon>
        <taxon>Araneomorphae</taxon>
        <taxon>Entelegynae</taxon>
        <taxon>Araneoidea</taxon>
        <taxon>Araneidae</taxon>
        <taxon>Caerostris</taxon>
    </lineage>
</organism>
<evidence type="ECO:0000313" key="1">
    <source>
        <dbReference type="EMBL" id="GIY38014.1"/>
    </source>
</evidence>
<evidence type="ECO:0000313" key="2">
    <source>
        <dbReference type="Proteomes" id="UP001054837"/>
    </source>
</evidence>
<gene>
    <name evidence="1" type="ORF">CDAR_391211</name>
</gene>
<name>A0AAV4SVM8_9ARAC</name>
<accession>A0AAV4SVM8</accession>
<comment type="caution">
    <text evidence="1">The sequence shown here is derived from an EMBL/GenBank/DDBJ whole genome shotgun (WGS) entry which is preliminary data.</text>
</comment>
<sequence length="88" mass="10486">MTKREEDICERRGSNAVEKHCEKERYSTGMFYFWKRPCRRCPLPPFDEFLCIPKHNIRSPFEKVGSSGYLLACLWGDRVLHFKRGCQL</sequence>
<keyword evidence="2" id="KW-1185">Reference proteome</keyword>